<gene>
    <name evidence="7 8" type="primary">nanE</name>
    <name evidence="8" type="ORF">GCM10010913_03850</name>
</gene>
<comment type="caution">
    <text evidence="8">The sequence shown here is derived from an EMBL/GenBank/DDBJ whole genome shotgun (WGS) entry which is preliminary data.</text>
</comment>
<comment type="pathway">
    <text evidence="3 7">Amino-sugar metabolism; N-acetylneuraminate degradation; D-fructose 6-phosphate from N-acetylneuraminate: step 3/5.</text>
</comment>
<evidence type="ECO:0000313" key="8">
    <source>
        <dbReference type="EMBL" id="GGF85640.1"/>
    </source>
</evidence>
<keyword evidence="9" id="KW-1185">Reference proteome</keyword>
<dbReference type="InterPro" id="IPR013785">
    <property type="entry name" value="Aldolase_TIM"/>
</dbReference>
<keyword evidence="5 7" id="KW-0413">Isomerase</keyword>
<evidence type="ECO:0000256" key="7">
    <source>
        <dbReference type="HAMAP-Rule" id="MF_01235"/>
    </source>
</evidence>
<dbReference type="Pfam" id="PF04131">
    <property type="entry name" value="NanE"/>
    <property type="match status" value="1"/>
</dbReference>
<evidence type="ECO:0000256" key="2">
    <source>
        <dbReference type="ARBA" id="ARBA00002147"/>
    </source>
</evidence>
<dbReference type="InterPro" id="IPR011060">
    <property type="entry name" value="RibuloseP-bd_barrel"/>
</dbReference>
<dbReference type="PANTHER" id="PTHR36204">
    <property type="entry name" value="N-ACETYLMANNOSAMINE-6-PHOSPHATE 2-EPIMERASE-RELATED"/>
    <property type="match status" value="1"/>
</dbReference>
<accession>A0ABQ1VPF8</accession>
<dbReference type="Gene3D" id="3.20.20.70">
    <property type="entry name" value="Aldolase class I"/>
    <property type="match status" value="1"/>
</dbReference>
<dbReference type="Proteomes" id="UP000608420">
    <property type="component" value="Unassembled WGS sequence"/>
</dbReference>
<evidence type="ECO:0000256" key="6">
    <source>
        <dbReference type="ARBA" id="ARBA00023277"/>
    </source>
</evidence>
<comment type="similarity">
    <text evidence="4 7">Belongs to the NanE family.</text>
</comment>
<dbReference type="InterPro" id="IPR007260">
    <property type="entry name" value="NanE"/>
</dbReference>
<dbReference type="EMBL" id="BMIW01000002">
    <property type="protein sequence ID" value="GGF85640.1"/>
    <property type="molecule type" value="Genomic_DNA"/>
</dbReference>
<reference evidence="9" key="1">
    <citation type="journal article" date="2019" name="Int. J. Syst. Evol. Microbiol.">
        <title>The Global Catalogue of Microorganisms (GCM) 10K type strain sequencing project: providing services to taxonomists for standard genome sequencing and annotation.</title>
        <authorList>
            <consortium name="The Broad Institute Genomics Platform"/>
            <consortium name="The Broad Institute Genome Sequencing Center for Infectious Disease"/>
            <person name="Wu L."/>
            <person name="Ma J."/>
        </authorList>
    </citation>
    <scope>NUCLEOTIDE SEQUENCE [LARGE SCALE GENOMIC DNA]</scope>
    <source>
        <strain evidence="9">CGMCC 1.15420</strain>
    </source>
</reference>
<evidence type="ECO:0000256" key="1">
    <source>
        <dbReference type="ARBA" id="ARBA00000056"/>
    </source>
</evidence>
<dbReference type="EC" id="5.1.3.9" evidence="7"/>
<dbReference type="SUPFAM" id="SSF51366">
    <property type="entry name" value="Ribulose-phoshate binding barrel"/>
    <property type="match status" value="1"/>
</dbReference>
<name>A0ABQ1VPF8_9BACL</name>
<proteinExistence type="inferred from homology"/>
<comment type="function">
    <text evidence="2 7">Converts N-acetylmannosamine-6-phosphate (ManNAc-6-P) to N-acetylglucosamine-6-phosphate (GlcNAc-6-P).</text>
</comment>
<evidence type="ECO:0000256" key="5">
    <source>
        <dbReference type="ARBA" id="ARBA00023235"/>
    </source>
</evidence>
<dbReference type="NCBIfam" id="NF002231">
    <property type="entry name" value="PRK01130.1"/>
    <property type="match status" value="1"/>
</dbReference>
<dbReference type="CDD" id="cd04729">
    <property type="entry name" value="NanE"/>
    <property type="match status" value="1"/>
</dbReference>
<keyword evidence="6 7" id="KW-0119">Carbohydrate metabolism</keyword>
<protein>
    <recommendedName>
        <fullName evidence="7">Putative N-acetylmannosamine-6-phosphate 2-epimerase</fullName>
        <ecNumber evidence="7">5.1.3.9</ecNumber>
    </recommendedName>
    <alternativeName>
        <fullName evidence="7">ManNAc-6-P epimerase</fullName>
    </alternativeName>
</protein>
<dbReference type="HAMAP" id="MF_01235">
    <property type="entry name" value="ManNAc6P_epimer"/>
    <property type="match status" value="1"/>
</dbReference>
<dbReference type="PANTHER" id="PTHR36204:SF1">
    <property type="entry name" value="N-ACETYLMANNOSAMINE-6-PHOSPHATE 2-EPIMERASE-RELATED"/>
    <property type="match status" value="1"/>
</dbReference>
<evidence type="ECO:0000256" key="3">
    <source>
        <dbReference type="ARBA" id="ARBA00005081"/>
    </source>
</evidence>
<evidence type="ECO:0000313" key="9">
    <source>
        <dbReference type="Proteomes" id="UP000608420"/>
    </source>
</evidence>
<comment type="catalytic activity">
    <reaction evidence="1 7">
        <text>an N-acyl-D-glucosamine 6-phosphate = an N-acyl-D-mannosamine 6-phosphate</text>
        <dbReference type="Rhea" id="RHEA:23932"/>
        <dbReference type="ChEBI" id="CHEBI:57599"/>
        <dbReference type="ChEBI" id="CHEBI:57666"/>
        <dbReference type="EC" id="5.1.3.9"/>
    </reaction>
</comment>
<evidence type="ECO:0000256" key="4">
    <source>
        <dbReference type="ARBA" id="ARBA00007439"/>
    </source>
</evidence>
<organism evidence="8 9">
    <name type="scientific">Paenibacillus aceti</name>
    <dbReference type="NCBI Taxonomy" id="1820010"/>
    <lineage>
        <taxon>Bacteria</taxon>
        <taxon>Bacillati</taxon>
        <taxon>Bacillota</taxon>
        <taxon>Bacilli</taxon>
        <taxon>Bacillales</taxon>
        <taxon>Paenibacillaceae</taxon>
        <taxon>Paenibacillus</taxon>
    </lineage>
</organism>
<sequence>MNNREEMNQQPLFDRVRKGLIVSCQALEDEPLFGAETMAKMAKSAEVGGAVAIRANSTQDIAAIKKATKLPIIGIIKRVYNGSDVYITPTLQEVRELMEVGVDLIALDATRRSRPNGETFESLVAYMKERGQKVMADISTLEEGLYAASLGVDCVSTTLSGYTPYSPQEPEPDYTLVKEAAGQLEIPVFAEGKIHMPSQAVQMLMLGAHAVVVGSAITRPQLITERYAVEIRKATEQRI</sequence>